<evidence type="ECO:0000256" key="2">
    <source>
        <dbReference type="ARBA" id="ARBA00022741"/>
    </source>
</evidence>
<dbReference type="PANTHER" id="PTHR30455">
    <property type="entry name" value="TRANSCRIPTIONAL REPRESSOR NRDR"/>
    <property type="match status" value="1"/>
</dbReference>
<reference evidence="9 10" key="1">
    <citation type="journal article" date="2015" name="Nature">
        <title>rRNA introns, odd ribosomes, and small enigmatic genomes across a large radiation of phyla.</title>
        <authorList>
            <person name="Brown C.T."/>
            <person name="Hug L.A."/>
            <person name="Thomas B.C."/>
            <person name="Sharon I."/>
            <person name="Castelle C.J."/>
            <person name="Singh A."/>
            <person name="Wilkins M.J."/>
            <person name="Williams K.H."/>
            <person name="Banfield J.F."/>
        </authorList>
    </citation>
    <scope>NUCLEOTIDE SEQUENCE [LARGE SCALE GENOMIC DNA]</scope>
</reference>
<keyword evidence="3 7" id="KW-0067">ATP-binding</keyword>
<keyword evidence="7" id="KW-0862">Zinc</keyword>
<evidence type="ECO:0000259" key="8">
    <source>
        <dbReference type="PROSITE" id="PS51161"/>
    </source>
</evidence>
<evidence type="ECO:0000313" key="10">
    <source>
        <dbReference type="Proteomes" id="UP000034235"/>
    </source>
</evidence>
<dbReference type="InterPro" id="IPR003796">
    <property type="entry name" value="RNR_NrdR-like"/>
</dbReference>
<keyword evidence="2 7" id="KW-0547">Nucleotide-binding</keyword>
<keyword evidence="7" id="KW-0863">Zinc-finger</keyword>
<evidence type="ECO:0000256" key="6">
    <source>
        <dbReference type="ARBA" id="ARBA00023163"/>
    </source>
</evidence>
<evidence type="ECO:0000256" key="4">
    <source>
        <dbReference type="ARBA" id="ARBA00023015"/>
    </source>
</evidence>
<organism evidence="9 10">
    <name type="scientific">Candidatus Daviesbacteria bacterium GW2011_GWA2_38_24</name>
    <dbReference type="NCBI Taxonomy" id="1618422"/>
    <lineage>
        <taxon>Bacteria</taxon>
        <taxon>Candidatus Daviesiibacteriota</taxon>
    </lineage>
</organism>
<dbReference type="PANTHER" id="PTHR30455:SF2">
    <property type="entry name" value="TRANSCRIPTIONAL REPRESSOR NRDR"/>
    <property type="match status" value="1"/>
</dbReference>
<keyword evidence="7" id="KW-0479">Metal-binding</keyword>
<feature type="domain" description="ATP-cone" evidence="8">
    <location>
        <begin position="69"/>
        <end position="158"/>
    </location>
</feature>
<dbReference type="Proteomes" id="UP000034235">
    <property type="component" value="Unassembled WGS sequence"/>
</dbReference>
<evidence type="ECO:0000256" key="1">
    <source>
        <dbReference type="ARBA" id="ARBA00022491"/>
    </source>
</evidence>
<sequence length="167" mass="19744">MHVCYVRYIGEGLKGYTRYCMRCIFCSSTLSKVVDKRSVNGTNEIRRRRECLKCGKRYTTYERIGEIEFLVIKRDGRREQFSKDKLRAGILRALEKRPNFNKVDYITNKIENKLRFKGKKEIATKVIGQLVLLELKKLDKVAYLRFASVYRHFEDPTDFAKELQALT</sequence>
<dbReference type="GO" id="GO:0005524">
    <property type="term" value="F:ATP binding"/>
    <property type="evidence" value="ECO:0007669"/>
    <property type="project" value="UniProtKB-UniRule"/>
</dbReference>
<dbReference type="AlphaFoldDB" id="A0A0G0JW34"/>
<feature type="zinc finger region" evidence="7">
    <location>
        <begin position="23"/>
        <end position="54"/>
    </location>
</feature>
<evidence type="ECO:0000256" key="3">
    <source>
        <dbReference type="ARBA" id="ARBA00022840"/>
    </source>
</evidence>
<dbReference type="Pfam" id="PF22811">
    <property type="entry name" value="Zn_ribbon_NrdR"/>
    <property type="match status" value="1"/>
</dbReference>
<dbReference type="HAMAP" id="MF_00440">
    <property type="entry name" value="NrdR"/>
    <property type="match status" value="1"/>
</dbReference>
<dbReference type="PATRIC" id="fig|1618422.5.peg.247"/>
<dbReference type="NCBIfam" id="TIGR00244">
    <property type="entry name" value="transcriptional regulator NrdR"/>
    <property type="match status" value="1"/>
</dbReference>
<dbReference type="InterPro" id="IPR005144">
    <property type="entry name" value="ATP-cone_dom"/>
</dbReference>
<comment type="function">
    <text evidence="7">Negatively regulates transcription of bacterial ribonucleotide reductase nrd genes and operons by binding to NrdR-boxes.</text>
</comment>
<evidence type="ECO:0000256" key="5">
    <source>
        <dbReference type="ARBA" id="ARBA00023125"/>
    </source>
</evidence>
<dbReference type="GO" id="GO:0008270">
    <property type="term" value="F:zinc ion binding"/>
    <property type="evidence" value="ECO:0007669"/>
    <property type="project" value="UniProtKB-UniRule"/>
</dbReference>
<accession>A0A0G0JW34</accession>
<evidence type="ECO:0000313" key="9">
    <source>
        <dbReference type="EMBL" id="KKQ67315.1"/>
    </source>
</evidence>
<dbReference type="PROSITE" id="PS51161">
    <property type="entry name" value="ATP_CONE"/>
    <property type="match status" value="1"/>
</dbReference>
<comment type="caution">
    <text evidence="9">The sequence shown here is derived from an EMBL/GenBank/DDBJ whole genome shotgun (WGS) entry which is preliminary data.</text>
</comment>
<name>A0A0G0JW34_9BACT</name>
<keyword evidence="4 7" id="KW-0805">Transcription regulation</keyword>
<dbReference type="GO" id="GO:0003677">
    <property type="term" value="F:DNA binding"/>
    <property type="evidence" value="ECO:0007669"/>
    <property type="project" value="UniProtKB-KW"/>
</dbReference>
<comment type="similarity">
    <text evidence="7">Belongs to the NrdR family.</text>
</comment>
<proteinExistence type="inferred from homology"/>
<evidence type="ECO:0000256" key="7">
    <source>
        <dbReference type="HAMAP-Rule" id="MF_00440"/>
    </source>
</evidence>
<keyword evidence="6 7" id="KW-0804">Transcription</keyword>
<protein>
    <recommendedName>
        <fullName evidence="7">Transcriptional repressor NrdR</fullName>
    </recommendedName>
</protein>
<dbReference type="Pfam" id="PF03477">
    <property type="entry name" value="ATP-cone"/>
    <property type="match status" value="1"/>
</dbReference>
<dbReference type="EMBL" id="LBUP01000001">
    <property type="protein sequence ID" value="KKQ67315.1"/>
    <property type="molecule type" value="Genomic_DNA"/>
</dbReference>
<comment type="cofactor">
    <cofactor evidence="7">
        <name>Zn(2+)</name>
        <dbReference type="ChEBI" id="CHEBI:29105"/>
    </cofactor>
    <text evidence="7">Binds 1 zinc ion.</text>
</comment>
<dbReference type="GO" id="GO:0045892">
    <property type="term" value="P:negative regulation of DNA-templated transcription"/>
    <property type="evidence" value="ECO:0007669"/>
    <property type="project" value="UniProtKB-UniRule"/>
</dbReference>
<keyword evidence="1 7" id="KW-0678">Repressor</keyword>
<dbReference type="InterPro" id="IPR055173">
    <property type="entry name" value="NrdR-like_N"/>
</dbReference>
<gene>
    <name evidence="7" type="primary">nrdR</name>
    <name evidence="9" type="ORF">US86_C0001G0242</name>
</gene>
<keyword evidence="5 7" id="KW-0238">DNA-binding</keyword>